<evidence type="ECO:0000256" key="2">
    <source>
        <dbReference type="SAM" id="Phobius"/>
    </source>
</evidence>
<sequence length="109" mass="12547">MLYKQMIGWAVQWTIISLVLILLVHYLYSFFIDTLTVPKVKDLVNKPIQQYNDILSDIKNNSSSEPKIDTNEMQNELRDFLSNIKKSPQKPSIDTYEPSNLGGSAYSTF</sequence>
<keyword evidence="2" id="KW-1133">Transmembrane helix</keyword>
<protein>
    <submittedName>
        <fullName evidence="3">Uncharacterized protein</fullName>
    </submittedName>
</protein>
<keyword evidence="2" id="KW-0812">Transmembrane</keyword>
<evidence type="ECO:0000313" key="3">
    <source>
        <dbReference type="EMBL" id="QHT06357.1"/>
    </source>
</evidence>
<dbReference type="AlphaFoldDB" id="A0A6C0CQ60"/>
<feature type="transmembrane region" description="Helical" evidence="2">
    <location>
        <begin position="6"/>
        <end position="31"/>
    </location>
</feature>
<feature type="region of interest" description="Disordered" evidence="1">
    <location>
        <begin position="86"/>
        <end position="109"/>
    </location>
</feature>
<reference evidence="3" key="1">
    <citation type="journal article" date="2020" name="Nature">
        <title>Giant virus diversity and host interactions through global metagenomics.</title>
        <authorList>
            <person name="Schulz F."/>
            <person name="Roux S."/>
            <person name="Paez-Espino D."/>
            <person name="Jungbluth S."/>
            <person name="Walsh D.A."/>
            <person name="Denef V.J."/>
            <person name="McMahon K.D."/>
            <person name="Konstantinidis K.T."/>
            <person name="Eloe-Fadrosh E.A."/>
            <person name="Kyrpides N.C."/>
            <person name="Woyke T."/>
        </authorList>
    </citation>
    <scope>NUCLEOTIDE SEQUENCE</scope>
    <source>
        <strain evidence="3">GVMAG-M-3300021425-30</strain>
    </source>
</reference>
<name>A0A6C0CQ60_9ZZZZ</name>
<evidence type="ECO:0000256" key="1">
    <source>
        <dbReference type="SAM" id="MobiDB-lite"/>
    </source>
</evidence>
<dbReference type="EMBL" id="MN739467">
    <property type="protein sequence ID" value="QHT06357.1"/>
    <property type="molecule type" value="Genomic_DNA"/>
</dbReference>
<proteinExistence type="predicted"/>
<organism evidence="3">
    <name type="scientific">viral metagenome</name>
    <dbReference type="NCBI Taxonomy" id="1070528"/>
    <lineage>
        <taxon>unclassified sequences</taxon>
        <taxon>metagenomes</taxon>
        <taxon>organismal metagenomes</taxon>
    </lineage>
</organism>
<keyword evidence="2" id="KW-0472">Membrane</keyword>
<accession>A0A6C0CQ60</accession>